<keyword evidence="2" id="KW-0456">Lyase</keyword>
<dbReference type="Proteomes" id="UP001206878">
    <property type="component" value="Unassembled WGS sequence"/>
</dbReference>
<dbReference type="Pfam" id="PF13714">
    <property type="entry name" value="PEP_mutase"/>
    <property type="match status" value="1"/>
</dbReference>
<evidence type="ECO:0000313" key="3">
    <source>
        <dbReference type="Proteomes" id="UP001206878"/>
    </source>
</evidence>
<evidence type="ECO:0000313" key="2">
    <source>
        <dbReference type="EMBL" id="MCR6679183.1"/>
    </source>
</evidence>
<protein>
    <submittedName>
        <fullName evidence="2">Methylisocitrate lyase</fullName>
        <ecNumber evidence="2">4.1.3.30</ecNumber>
    </submittedName>
</protein>
<keyword evidence="1" id="KW-0479">Metal-binding</keyword>
<dbReference type="PANTHER" id="PTHR42905">
    <property type="entry name" value="PHOSPHOENOLPYRUVATE CARBOXYLASE"/>
    <property type="match status" value="1"/>
</dbReference>
<feature type="non-terminal residue" evidence="2">
    <location>
        <position position="1"/>
    </location>
</feature>
<name>A0AAW5N197_9ESCH</name>
<evidence type="ECO:0000256" key="1">
    <source>
        <dbReference type="ARBA" id="ARBA00022723"/>
    </source>
</evidence>
<dbReference type="GO" id="GO:0019629">
    <property type="term" value="P:propionate catabolic process, 2-methylcitrate cycle"/>
    <property type="evidence" value="ECO:0007669"/>
    <property type="project" value="TreeGrafter"/>
</dbReference>
<comment type="caution">
    <text evidence="2">The sequence shown here is derived from an EMBL/GenBank/DDBJ whole genome shotgun (WGS) entry which is preliminary data.</text>
</comment>
<reference evidence="2" key="1">
    <citation type="submission" date="2022-07" db="EMBL/GenBank/DDBJ databases">
        <title>Diversity of ethanolamine utilization by human commensal Escherichia coli.</title>
        <authorList>
            <person name="Jubelin G."/>
        </authorList>
    </citation>
    <scope>NUCLEOTIDE SEQUENCE</scope>
    <source>
        <strain evidence="2">S1</strain>
    </source>
</reference>
<sequence length="86" mass="9624">DIVNMARTEALADEGLDAAIERPQAYDEAGAEKLYPQAITELAMYSHFDDEVQVPIIANINEYRATKIFKTDELRSAHLAIALYPL</sequence>
<dbReference type="GO" id="GO:0046421">
    <property type="term" value="F:methylisocitrate lyase activity"/>
    <property type="evidence" value="ECO:0007669"/>
    <property type="project" value="UniProtKB-EC"/>
</dbReference>
<organism evidence="2 3">
    <name type="scientific">Escherichia marmotae</name>
    <dbReference type="NCBI Taxonomy" id="1499973"/>
    <lineage>
        <taxon>Bacteria</taxon>
        <taxon>Pseudomonadati</taxon>
        <taxon>Pseudomonadota</taxon>
        <taxon>Gammaproteobacteria</taxon>
        <taxon>Enterobacterales</taxon>
        <taxon>Enterobacteriaceae</taxon>
        <taxon>Escherichia</taxon>
    </lineage>
</organism>
<accession>A0AAW5N197</accession>
<dbReference type="EC" id="4.1.3.30" evidence="2"/>
<dbReference type="GO" id="GO:0046872">
    <property type="term" value="F:metal ion binding"/>
    <property type="evidence" value="ECO:0007669"/>
    <property type="project" value="UniProtKB-KW"/>
</dbReference>
<dbReference type="InterPro" id="IPR015813">
    <property type="entry name" value="Pyrv/PenolPyrv_kinase-like_dom"/>
</dbReference>
<dbReference type="SUPFAM" id="SSF51621">
    <property type="entry name" value="Phosphoenolpyruvate/pyruvate domain"/>
    <property type="match status" value="1"/>
</dbReference>
<dbReference type="EMBL" id="JANPXH010000923">
    <property type="protein sequence ID" value="MCR6679183.1"/>
    <property type="molecule type" value="Genomic_DNA"/>
</dbReference>
<proteinExistence type="predicted"/>
<gene>
    <name evidence="2" type="primary">prpB</name>
    <name evidence="2" type="ORF">NVV43_27285</name>
</gene>
<dbReference type="Gene3D" id="3.20.20.60">
    <property type="entry name" value="Phosphoenolpyruvate-binding domains"/>
    <property type="match status" value="1"/>
</dbReference>
<dbReference type="AlphaFoldDB" id="A0AAW5N197"/>
<dbReference type="PANTHER" id="PTHR42905:SF5">
    <property type="entry name" value="CARBOXYVINYL-CARBOXYPHOSPHONATE PHOSPHORYLMUTASE, CHLOROPLASTIC"/>
    <property type="match status" value="1"/>
</dbReference>
<dbReference type="InterPro" id="IPR040442">
    <property type="entry name" value="Pyrv_kinase-like_dom_sf"/>
</dbReference>
<feature type="non-terminal residue" evidence="2">
    <location>
        <position position="86"/>
    </location>
</feature>